<protein>
    <submittedName>
        <fullName evidence="2">Uncharacterized protein</fullName>
    </submittedName>
</protein>
<proteinExistence type="predicted"/>
<organism evidence="2 3">
    <name type="scientific">Streptomonospora halophila</name>
    <dbReference type="NCBI Taxonomy" id="427369"/>
    <lineage>
        <taxon>Bacteria</taxon>
        <taxon>Bacillati</taxon>
        <taxon>Actinomycetota</taxon>
        <taxon>Actinomycetes</taxon>
        <taxon>Streptosporangiales</taxon>
        <taxon>Nocardiopsidaceae</taxon>
        <taxon>Streptomonospora</taxon>
    </lineage>
</organism>
<feature type="region of interest" description="Disordered" evidence="1">
    <location>
        <begin position="1"/>
        <end position="23"/>
    </location>
</feature>
<accession>A0ABP9GJL4</accession>
<evidence type="ECO:0000313" key="3">
    <source>
        <dbReference type="Proteomes" id="UP001499993"/>
    </source>
</evidence>
<dbReference type="EMBL" id="BAABIK010000012">
    <property type="protein sequence ID" value="GAA4941668.1"/>
    <property type="molecule type" value="Genomic_DNA"/>
</dbReference>
<comment type="caution">
    <text evidence="2">The sequence shown here is derived from an EMBL/GenBank/DDBJ whole genome shotgun (WGS) entry which is preliminary data.</text>
</comment>
<reference evidence="3" key="1">
    <citation type="journal article" date="2019" name="Int. J. Syst. Evol. Microbiol.">
        <title>The Global Catalogue of Microorganisms (GCM) 10K type strain sequencing project: providing services to taxonomists for standard genome sequencing and annotation.</title>
        <authorList>
            <consortium name="The Broad Institute Genomics Platform"/>
            <consortium name="The Broad Institute Genome Sequencing Center for Infectious Disease"/>
            <person name="Wu L."/>
            <person name="Ma J."/>
        </authorList>
    </citation>
    <scope>NUCLEOTIDE SEQUENCE [LARGE SCALE GENOMIC DNA]</scope>
    <source>
        <strain evidence="3">JCM 18123</strain>
    </source>
</reference>
<gene>
    <name evidence="2" type="ORF">GCM10023224_24700</name>
</gene>
<name>A0ABP9GJL4_9ACTN</name>
<dbReference type="Proteomes" id="UP001499993">
    <property type="component" value="Unassembled WGS sequence"/>
</dbReference>
<evidence type="ECO:0000313" key="2">
    <source>
        <dbReference type="EMBL" id="GAA4941668.1"/>
    </source>
</evidence>
<evidence type="ECO:0000256" key="1">
    <source>
        <dbReference type="SAM" id="MobiDB-lite"/>
    </source>
</evidence>
<keyword evidence="3" id="KW-1185">Reference proteome</keyword>
<sequence length="71" mass="7097">MTTAAGSAERGEGRGSAPGAAETRWFPRMSATLGLHAAPVPGDPLGDRITAAVVTAVLLALPVWPESSNGA</sequence>